<reference evidence="1 3" key="1">
    <citation type="journal article" date="2016" name="Genome Announc.">
        <title>Complete Genome Sequences of Aerococcus christensenii CCUG 28831T, Aerococcus sanguinicola CCUG 43001T, Aerococcus urinae CCUG 36881T, Aerococcus urinaeequi CCUG 28094T, Aerococcus urinaehominis CCUG 42038 BT, and Aerococcus viridans CCUG 4311T.</title>
        <authorList>
            <person name="Carkaci D."/>
            <person name="Dargis R."/>
            <person name="Nielsen X.C."/>
            <person name="Skovgaard O."/>
            <person name="Fuursted K."/>
            <person name="Christensen J.J."/>
        </authorList>
    </citation>
    <scope>NUCLEOTIDE SEQUENCE [LARGE SCALE GENOMIC DNA]</scope>
    <source>
        <strain evidence="1 3">CCUG43001</strain>
    </source>
</reference>
<dbReference type="Proteomes" id="UP000234239">
    <property type="component" value="Unassembled WGS sequence"/>
</dbReference>
<proteinExistence type="predicted"/>
<evidence type="ECO:0000313" key="2">
    <source>
        <dbReference type="EMBL" id="PKZ21668.1"/>
    </source>
</evidence>
<evidence type="ECO:0008006" key="5">
    <source>
        <dbReference type="Google" id="ProtNLM"/>
    </source>
</evidence>
<dbReference type="AlphaFoldDB" id="A0A0X8FAH0"/>
<dbReference type="EMBL" id="PKGY01000003">
    <property type="protein sequence ID" value="PKZ21668.1"/>
    <property type="molecule type" value="Genomic_DNA"/>
</dbReference>
<sequence length="114" mass="13356">MIKHICPSPQTSYFRIKKTSNYSVIDNDFLHRSDLSWKAKGILAYLLSLPDDWVIRIETVKAQATDGKTSFRSGWTELVKQGYIERNPVRNGAGQRIKYWETVVYERPLYRMGR</sequence>
<protein>
    <recommendedName>
        <fullName evidence="5">Helix-turn-helix domain-containing protein</fullName>
    </recommendedName>
</protein>
<evidence type="ECO:0000313" key="1">
    <source>
        <dbReference type="EMBL" id="AMB93604.1"/>
    </source>
</evidence>
<dbReference type="Proteomes" id="UP000069912">
    <property type="component" value="Chromosome"/>
</dbReference>
<keyword evidence="3" id="KW-1185">Reference proteome</keyword>
<organism evidence="1 3">
    <name type="scientific">Aerococcus sanguinicola</name>
    <dbReference type="NCBI Taxonomy" id="119206"/>
    <lineage>
        <taxon>Bacteria</taxon>
        <taxon>Bacillati</taxon>
        <taxon>Bacillota</taxon>
        <taxon>Bacilli</taxon>
        <taxon>Lactobacillales</taxon>
        <taxon>Aerococcaceae</taxon>
        <taxon>Aerococcus</taxon>
    </lineage>
</organism>
<dbReference type="KEGG" id="asan:AWM72_01980"/>
<dbReference type="RefSeq" id="WP_067972384.1">
    <property type="nucleotide sequence ID" value="NZ_CAJHLP010000005.1"/>
</dbReference>
<name>A0A0X8FAH0_9LACT</name>
<evidence type="ECO:0000313" key="3">
    <source>
        <dbReference type="Proteomes" id="UP000069912"/>
    </source>
</evidence>
<evidence type="ECO:0000313" key="4">
    <source>
        <dbReference type="Proteomes" id="UP000234239"/>
    </source>
</evidence>
<dbReference type="EMBL" id="CP014160">
    <property type="protein sequence ID" value="AMB93604.1"/>
    <property type="molecule type" value="Genomic_DNA"/>
</dbReference>
<reference evidence="2 4" key="3">
    <citation type="submission" date="2017-12" db="EMBL/GenBank/DDBJ databases">
        <title>Phylogenetic diversity of female urinary microbiome.</title>
        <authorList>
            <person name="Thomas-White K."/>
            <person name="Wolfe A.J."/>
        </authorList>
    </citation>
    <scope>NUCLEOTIDE SEQUENCE [LARGE SCALE GENOMIC DNA]</scope>
    <source>
        <strain evidence="2 4">UMB0139</strain>
    </source>
</reference>
<gene>
    <name evidence="1" type="ORF">AWM72_01980</name>
    <name evidence="2" type="ORF">CYJ28_07120</name>
</gene>
<reference evidence="3" key="2">
    <citation type="submission" date="2016-01" db="EMBL/GenBank/DDBJ databases">
        <title>Six Aerococcus type strain genome sequencing and assembly using PacBio and Illumina Hiseq.</title>
        <authorList>
            <person name="Carkaci D."/>
            <person name="Dargis R."/>
            <person name="Nielsen X.C."/>
            <person name="Skovgaard O."/>
            <person name="Fuursted K."/>
            <person name="Christensen J.J."/>
        </authorList>
    </citation>
    <scope>NUCLEOTIDE SEQUENCE [LARGE SCALE GENOMIC DNA]</scope>
    <source>
        <strain evidence="3">CCUG43001</strain>
    </source>
</reference>
<accession>A0A0X8FAH0</accession>